<name>A0A1I5AHN3_9MICO</name>
<proteinExistence type="predicted"/>
<organism evidence="4 5">
    <name type="scientific">Mycetocola miduiensis</name>
    <dbReference type="NCBI Taxonomy" id="995034"/>
    <lineage>
        <taxon>Bacteria</taxon>
        <taxon>Bacillati</taxon>
        <taxon>Actinomycetota</taxon>
        <taxon>Actinomycetes</taxon>
        <taxon>Micrococcales</taxon>
        <taxon>Microbacteriaceae</taxon>
        <taxon>Mycetocola</taxon>
    </lineage>
</organism>
<keyword evidence="2" id="KW-0732">Signal</keyword>
<feature type="domain" description="DUF305" evidence="3">
    <location>
        <begin position="52"/>
        <end position="194"/>
    </location>
</feature>
<evidence type="ECO:0000256" key="2">
    <source>
        <dbReference type="SAM" id="SignalP"/>
    </source>
</evidence>
<dbReference type="EMBL" id="FOVM01000003">
    <property type="protein sequence ID" value="SFN61945.1"/>
    <property type="molecule type" value="Genomic_DNA"/>
</dbReference>
<dbReference type="Proteomes" id="UP000198867">
    <property type="component" value="Unassembled WGS sequence"/>
</dbReference>
<sequence length="197" mass="20792">MNPPRRYALAAATFALAITLSACSTAGNDDSPEQEPAPAPSSDAVSGFNDADVVFAQMMVPHHEQAVEMSDMLLAKDGIDAQVVSLATQVKDAQQPEIEQLNEWLDAWGADDNMAGMDHGAGGMMSNDDMMALDGASGAEASQLFLEQMIVHHEGAVEMAETEINDGVNADAIEMAGAIVLTQSEEINVMRNLLGSL</sequence>
<feature type="compositionally biased region" description="Low complexity" evidence="1">
    <location>
        <begin position="34"/>
        <end position="44"/>
    </location>
</feature>
<evidence type="ECO:0000313" key="5">
    <source>
        <dbReference type="Proteomes" id="UP000198867"/>
    </source>
</evidence>
<dbReference type="Gene3D" id="1.20.1260.10">
    <property type="match status" value="1"/>
</dbReference>
<dbReference type="PANTHER" id="PTHR36933">
    <property type="entry name" value="SLL0788 PROTEIN"/>
    <property type="match status" value="1"/>
</dbReference>
<reference evidence="5" key="1">
    <citation type="submission" date="2016-10" db="EMBL/GenBank/DDBJ databases">
        <authorList>
            <person name="Varghese N."/>
            <person name="Submissions S."/>
        </authorList>
    </citation>
    <scope>NUCLEOTIDE SEQUENCE [LARGE SCALE GENOMIC DNA]</scope>
    <source>
        <strain evidence="5">CGMCC 1.11101</strain>
    </source>
</reference>
<dbReference type="Pfam" id="PF03713">
    <property type="entry name" value="DUF305"/>
    <property type="match status" value="1"/>
</dbReference>
<feature type="signal peptide" evidence="2">
    <location>
        <begin position="1"/>
        <end position="26"/>
    </location>
</feature>
<dbReference type="PROSITE" id="PS51257">
    <property type="entry name" value="PROKAR_LIPOPROTEIN"/>
    <property type="match status" value="1"/>
</dbReference>
<dbReference type="PANTHER" id="PTHR36933:SF1">
    <property type="entry name" value="SLL0788 PROTEIN"/>
    <property type="match status" value="1"/>
</dbReference>
<evidence type="ECO:0000256" key="1">
    <source>
        <dbReference type="SAM" id="MobiDB-lite"/>
    </source>
</evidence>
<dbReference type="InterPro" id="IPR005183">
    <property type="entry name" value="DUF305_CopM-like"/>
</dbReference>
<accession>A0A1I5AHN3</accession>
<feature type="chain" id="PRO_5039280569" evidence="2">
    <location>
        <begin position="27"/>
        <end position="197"/>
    </location>
</feature>
<evidence type="ECO:0000259" key="3">
    <source>
        <dbReference type="Pfam" id="PF03713"/>
    </source>
</evidence>
<dbReference type="OrthoDB" id="26872at2"/>
<dbReference type="AlphaFoldDB" id="A0A1I5AHN3"/>
<protein>
    <submittedName>
        <fullName evidence="4">Uncharacterized conserved protein, DUF305 family</fullName>
    </submittedName>
</protein>
<evidence type="ECO:0000313" key="4">
    <source>
        <dbReference type="EMBL" id="SFN61945.1"/>
    </source>
</evidence>
<dbReference type="InterPro" id="IPR012347">
    <property type="entry name" value="Ferritin-like"/>
</dbReference>
<dbReference type="RefSeq" id="WP_090710109.1">
    <property type="nucleotide sequence ID" value="NZ_FOVM01000003.1"/>
</dbReference>
<gene>
    <name evidence="4" type="ORF">SAMN05216219_1471</name>
</gene>
<feature type="region of interest" description="Disordered" evidence="1">
    <location>
        <begin position="26"/>
        <end position="45"/>
    </location>
</feature>
<keyword evidence="5" id="KW-1185">Reference proteome</keyword>